<accession>E2AEG1</accession>
<dbReference type="AlphaFoldDB" id="E2AEG1"/>
<proteinExistence type="predicted"/>
<dbReference type="FunCoup" id="E2AEG1">
    <property type="interactions" value="67"/>
</dbReference>
<keyword evidence="2" id="KW-1185">Reference proteome</keyword>
<name>E2AEG1_CAMFO</name>
<dbReference type="PANTHER" id="PTHR14553">
    <property type="entry name" value="UNCHARACTERIZED PROTEIN C1ORF50"/>
    <property type="match status" value="1"/>
</dbReference>
<organism evidence="2">
    <name type="scientific">Camponotus floridanus</name>
    <name type="common">Florida carpenter ant</name>
    <dbReference type="NCBI Taxonomy" id="104421"/>
    <lineage>
        <taxon>Eukaryota</taxon>
        <taxon>Metazoa</taxon>
        <taxon>Ecdysozoa</taxon>
        <taxon>Arthropoda</taxon>
        <taxon>Hexapoda</taxon>
        <taxon>Insecta</taxon>
        <taxon>Pterygota</taxon>
        <taxon>Neoptera</taxon>
        <taxon>Endopterygota</taxon>
        <taxon>Hymenoptera</taxon>
        <taxon>Apocrita</taxon>
        <taxon>Aculeata</taxon>
        <taxon>Formicoidea</taxon>
        <taxon>Formicidae</taxon>
        <taxon>Formicinae</taxon>
        <taxon>Camponotus</taxon>
    </lineage>
</organism>
<gene>
    <name evidence="1" type="ORF">EAG_06161</name>
</gene>
<dbReference type="Proteomes" id="UP000000311">
    <property type="component" value="Unassembled WGS sequence"/>
</dbReference>
<protein>
    <submittedName>
        <fullName evidence="1">Uncharacterized protein C1orf50-like protein</fullName>
    </submittedName>
</protein>
<reference evidence="1 2" key="1">
    <citation type="journal article" date="2010" name="Science">
        <title>Genomic comparison of the ants Camponotus floridanus and Harpegnathos saltator.</title>
        <authorList>
            <person name="Bonasio R."/>
            <person name="Zhang G."/>
            <person name="Ye C."/>
            <person name="Mutti N.S."/>
            <person name="Fang X."/>
            <person name="Qin N."/>
            <person name="Donahue G."/>
            <person name="Yang P."/>
            <person name="Li Q."/>
            <person name="Li C."/>
            <person name="Zhang P."/>
            <person name="Huang Z."/>
            <person name="Berger S.L."/>
            <person name="Reinberg D."/>
            <person name="Wang J."/>
            <person name="Liebig J."/>
        </authorList>
    </citation>
    <scope>NUCLEOTIDE SEQUENCE [LARGE SCALE GENOMIC DNA]</scope>
    <source>
        <strain evidence="2">C129</strain>
    </source>
</reference>
<dbReference type="OrthoDB" id="9995764at2759"/>
<dbReference type="Pfam" id="PF10504">
    <property type="entry name" value="DUF2452"/>
    <property type="match status" value="1"/>
</dbReference>
<dbReference type="KEGG" id="cfo:105251511"/>
<dbReference type="EMBL" id="GL438838">
    <property type="protein sequence ID" value="EFN68172.1"/>
    <property type="molecule type" value="Genomic_DNA"/>
</dbReference>
<sequence>MDAAEGLHDSSNKVALVERNILPQGISLINPTAVAKSSRQDLIALVTEIEKADMYVKANTCNKLQVIAEQIRFLQKQAESILLEAEQNVKLHHAACNFIKQPGHTYHLYQRESGQVYFSMLSPEEWGNSAPSQSYIGSFRLEHDQSWTPVSKLQAKDNELNLFKNLLSSKNKITNTILQDVIVNTNT</sequence>
<evidence type="ECO:0000313" key="1">
    <source>
        <dbReference type="EMBL" id="EFN68172.1"/>
    </source>
</evidence>
<dbReference type="InParanoid" id="E2AEG1"/>
<evidence type="ECO:0000313" key="2">
    <source>
        <dbReference type="Proteomes" id="UP000000311"/>
    </source>
</evidence>
<dbReference type="InterPro" id="IPR019534">
    <property type="entry name" value="DUF2452"/>
</dbReference>
<dbReference type="STRING" id="104421.E2AEG1"/>
<dbReference type="PANTHER" id="PTHR14553:SF1">
    <property type="entry name" value="SIMILAR TO CHROMOSOME 1 OPEN READING FRAME 50"/>
    <property type="match status" value="1"/>
</dbReference>
<dbReference type="OMA" id="KEWGANC"/>